<dbReference type="Gene3D" id="1.10.555.10">
    <property type="entry name" value="Rho GTPase activation protein"/>
    <property type="match status" value="1"/>
</dbReference>
<protein>
    <submittedName>
        <fullName evidence="3">RhoGAP group protein</fullName>
    </submittedName>
</protein>
<name>A0AAE0UCX8_SORBR</name>
<feature type="compositionally biased region" description="Basic and acidic residues" evidence="1">
    <location>
        <begin position="281"/>
        <end position="304"/>
    </location>
</feature>
<dbReference type="GO" id="GO:0031267">
    <property type="term" value="F:small GTPase binding"/>
    <property type="evidence" value="ECO:0007669"/>
    <property type="project" value="InterPro"/>
</dbReference>
<dbReference type="InterPro" id="IPR008936">
    <property type="entry name" value="Rho_GTPase_activation_prot"/>
</dbReference>
<keyword evidence="4" id="KW-1185">Reference proteome</keyword>
<dbReference type="GO" id="GO:0005096">
    <property type="term" value="F:GTPase activator activity"/>
    <property type="evidence" value="ECO:0007669"/>
    <property type="project" value="InterPro"/>
</dbReference>
<feature type="compositionally biased region" description="Low complexity" evidence="1">
    <location>
        <begin position="550"/>
        <end position="581"/>
    </location>
</feature>
<dbReference type="EMBL" id="JAUTDP010000004">
    <property type="protein sequence ID" value="KAK3399621.1"/>
    <property type="molecule type" value="Genomic_DNA"/>
</dbReference>
<accession>A0AAE0UCX8</accession>
<dbReference type="PANTHER" id="PTHR12783">
    <property type="entry name" value="RALA BINDING PROTEIN 1 RALBP1"/>
    <property type="match status" value="1"/>
</dbReference>
<evidence type="ECO:0000256" key="1">
    <source>
        <dbReference type="SAM" id="MobiDB-lite"/>
    </source>
</evidence>
<feature type="compositionally biased region" description="Polar residues" evidence="1">
    <location>
        <begin position="582"/>
        <end position="596"/>
    </location>
</feature>
<feature type="region of interest" description="Disordered" evidence="1">
    <location>
        <begin position="549"/>
        <end position="598"/>
    </location>
</feature>
<reference evidence="3" key="2">
    <citation type="submission" date="2023-07" db="EMBL/GenBank/DDBJ databases">
        <authorList>
            <consortium name="Lawrence Berkeley National Laboratory"/>
            <person name="Haridas S."/>
            <person name="Hensen N."/>
            <person name="Bonometti L."/>
            <person name="Westerberg I."/>
            <person name="Brannstrom I.O."/>
            <person name="Guillou S."/>
            <person name="Cros-Aarteil S."/>
            <person name="Calhoun S."/>
            <person name="Kuo A."/>
            <person name="Mondo S."/>
            <person name="Pangilinan J."/>
            <person name="Riley R."/>
            <person name="LaButti K."/>
            <person name="Andreopoulos B."/>
            <person name="Lipzen A."/>
            <person name="Chen C."/>
            <person name="Yanf M."/>
            <person name="Daum C."/>
            <person name="Ng V."/>
            <person name="Clum A."/>
            <person name="Steindorff A."/>
            <person name="Ohm R."/>
            <person name="Martin F."/>
            <person name="Silar P."/>
            <person name="Natvig D."/>
            <person name="Lalanne C."/>
            <person name="Gautier V."/>
            <person name="Ament-velasquez S.L."/>
            <person name="Kruys A."/>
            <person name="Hutchinson M.I."/>
            <person name="Powell A.J."/>
            <person name="Barry K."/>
            <person name="Miller A.N."/>
            <person name="Grigoriev I.V."/>
            <person name="Debuchy R."/>
            <person name="Gladieux P."/>
            <person name="Thoren M.H."/>
            <person name="Johannesson H."/>
        </authorList>
    </citation>
    <scope>NUCLEOTIDE SEQUENCE</scope>
    <source>
        <strain evidence="3">FGSC 1904</strain>
    </source>
</reference>
<dbReference type="CDD" id="cd00159">
    <property type="entry name" value="RhoGAP"/>
    <property type="match status" value="1"/>
</dbReference>
<evidence type="ECO:0000259" key="2">
    <source>
        <dbReference type="PROSITE" id="PS50238"/>
    </source>
</evidence>
<dbReference type="Pfam" id="PF00620">
    <property type="entry name" value="RhoGAP"/>
    <property type="match status" value="1"/>
</dbReference>
<dbReference type="PANTHER" id="PTHR12783:SF5">
    <property type="entry name" value="RALA-BINDING PROTEIN 1"/>
    <property type="match status" value="1"/>
</dbReference>
<evidence type="ECO:0000313" key="4">
    <source>
        <dbReference type="Proteomes" id="UP001281003"/>
    </source>
</evidence>
<dbReference type="AlphaFoldDB" id="A0AAE0UCX8"/>
<feature type="compositionally biased region" description="Low complexity" evidence="1">
    <location>
        <begin position="320"/>
        <end position="329"/>
    </location>
</feature>
<feature type="region of interest" description="Disordered" evidence="1">
    <location>
        <begin position="1"/>
        <end position="23"/>
    </location>
</feature>
<dbReference type="SUPFAM" id="SSF48350">
    <property type="entry name" value="GTPase activation domain, GAP"/>
    <property type="match status" value="1"/>
</dbReference>
<dbReference type="InterPro" id="IPR039767">
    <property type="entry name" value="RALBP1"/>
</dbReference>
<dbReference type="Proteomes" id="UP001281003">
    <property type="component" value="Unassembled WGS sequence"/>
</dbReference>
<dbReference type="InterPro" id="IPR000198">
    <property type="entry name" value="RhoGAP_dom"/>
</dbReference>
<organism evidence="3 4">
    <name type="scientific">Sordaria brevicollis</name>
    <dbReference type="NCBI Taxonomy" id="83679"/>
    <lineage>
        <taxon>Eukaryota</taxon>
        <taxon>Fungi</taxon>
        <taxon>Dikarya</taxon>
        <taxon>Ascomycota</taxon>
        <taxon>Pezizomycotina</taxon>
        <taxon>Sordariomycetes</taxon>
        <taxon>Sordariomycetidae</taxon>
        <taxon>Sordariales</taxon>
        <taxon>Sordariaceae</taxon>
        <taxon>Sordaria</taxon>
    </lineage>
</organism>
<feature type="domain" description="Rho-GAP" evidence="2">
    <location>
        <begin position="382"/>
        <end position="596"/>
    </location>
</feature>
<feature type="compositionally biased region" description="Polar residues" evidence="1">
    <location>
        <begin position="157"/>
        <end position="179"/>
    </location>
</feature>
<sequence>MSHSTMWTDDVDADPDSDLSSSECNVDYRTDREQVHVYHHYTPQIQIQQDHHYPQTQSRTFLAAPRSAIPTLSRSHSIGHAHTTDHHAASPQPIPNFSHRLSRIPYHHHDVPELLTSRDDLSVTASPSTPTPITPTCNGFHFDDIFHPLSTPYRSRLGSTTSSCGQRTPSLRPVSNMSTRLPDPDAVSFTNSPNLATTDTVSSLSSFETPKPHQPGGRAHMRSISIGGPMLKMDGSPGKQSLSSTTSGSSEERNRNAKNASRRMGGLLARIWPGASSSASNERRNMPADHKRSLTPHKLERPKMENGVPIVPGAQPFEPSSLSSYTSRSEYGPPSTSHSLDVQRRGSSAENMKDGSGGGGGGGGAAFGVDLKESIKIAPSKIRISHRGKSTSYRLFPLSVYKCCEFIRNSGCTDPSLFASTGNSHNVAHLKDIFNTAPTYGDDFDFINSIGPEGDPYTPYDAARLILIYLRELPKPLVSQSVLRSWIMLARQEGAIEPAAPKLEDMGFDFWTEALNRLPLHNRNLVKHLLDLFAEMLLRSRATANMLAEAQARTQTQSQSQAQAQAQAQAQTQPQPQTQAQSKGKSPLSPQQQTQAAVVHEVDARRLASALSRSMFHTDDMNLPKKTAAHPTLALAFLIKKRGDYARVMGKVVTSTGSGTGSGMTRKERRRESELFLPSTREIMEWKGGRSYS</sequence>
<feature type="compositionally biased region" description="Polar residues" evidence="1">
    <location>
        <begin position="334"/>
        <end position="350"/>
    </location>
</feature>
<gene>
    <name evidence="3" type="ORF">B0T20DRAFT_349365</name>
</gene>
<proteinExistence type="predicted"/>
<comment type="caution">
    <text evidence="3">The sequence shown here is derived from an EMBL/GenBank/DDBJ whole genome shotgun (WGS) entry which is preliminary data.</text>
</comment>
<feature type="compositionally biased region" description="Gly residues" evidence="1">
    <location>
        <begin position="355"/>
        <end position="365"/>
    </location>
</feature>
<reference evidence="3" key="1">
    <citation type="journal article" date="2023" name="Mol. Phylogenet. Evol.">
        <title>Genome-scale phylogeny and comparative genomics of the fungal order Sordariales.</title>
        <authorList>
            <person name="Hensen N."/>
            <person name="Bonometti L."/>
            <person name="Westerberg I."/>
            <person name="Brannstrom I.O."/>
            <person name="Guillou S."/>
            <person name="Cros-Aarteil S."/>
            <person name="Calhoun S."/>
            <person name="Haridas S."/>
            <person name="Kuo A."/>
            <person name="Mondo S."/>
            <person name="Pangilinan J."/>
            <person name="Riley R."/>
            <person name="LaButti K."/>
            <person name="Andreopoulos B."/>
            <person name="Lipzen A."/>
            <person name="Chen C."/>
            <person name="Yan M."/>
            <person name="Daum C."/>
            <person name="Ng V."/>
            <person name="Clum A."/>
            <person name="Steindorff A."/>
            <person name="Ohm R.A."/>
            <person name="Martin F."/>
            <person name="Silar P."/>
            <person name="Natvig D.O."/>
            <person name="Lalanne C."/>
            <person name="Gautier V."/>
            <person name="Ament-Velasquez S.L."/>
            <person name="Kruys A."/>
            <person name="Hutchinson M.I."/>
            <person name="Powell A.J."/>
            <person name="Barry K."/>
            <person name="Miller A.N."/>
            <person name="Grigoriev I.V."/>
            <person name="Debuchy R."/>
            <person name="Gladieux P."/>
            <person name="Hiltunen Thoren M."/>
            <person name="Johannesson H."/>
        </authorList>
    </citation>
    <scope>NUCLEOTIDE SEQUENCE</scope>
    <source>
        <strain evidence="3">FGSC 1904</strain>
    </source>
</reference>
<feature type="compositionally biased region" description="Polar residues" evidence="1">
    <location>
        <begin position="188"/>
        <end position="208"/>
    </location>
</feature>
<feature type="region of interest" description="Disordered" evidence="1">
    <location>
        <begin position="72"/>
        <end position="92"/>
    </location>
</feature>
<dbReference type="PROSITE" id="PS50238">
    <property type="entry name" value="RHOGAP"/>
    <property type="match status" value="1"/>
</dbReference>
<feature type="region of interest" description="Disordered" evidence="1">
    <location>
        <begin position="156"/>
        <end position="365"/>
    </location>
</feature>
<dbReference type="GO" id="GO:0007264">
    <property type="term" value="P:small GTPase-mediated signal transduction"/>
    <property type="evidence" value="ECO:0007669"/>
    <property type="project" value="InterPro"/>
</dbReference>
<evidence type="ECO:0000313" key="3">
    <source>
        <dbReference type="EMBL" id="KAK3399621.1"/>
    </source>
</evidence>
<dbReference type="SMART" id="SM00324">
    <property type="entry name" value="RhoGAP"/>
    <property type="match status" value="1"/>
</dbReference>